<keyword evidence="3 10" id="KW-0436">Ligase</keyword>
<dbReference type="GO" id="GO:0004832">
    <property type="term" value="F:valine-tRNA ligase activity"/>
    <property type="evidence" value="ECO:0007669"/>
    <property type="project" value="UniProtKB-UniRule"/>
</dbReference>
<dbReference type="NCBIfam" id="TIGR00422">
    <property type="entry name" value="valS"/>
    <property type="match status" value="1"/>
</dbReference>
<evidence type="ECO:0000256" key="6">
    <source>
        <dbReference type="ARBA" id="ARBA00022917"/>
    </source>
</evidence>
<evidence type="ECO:0000313" key="14">
    <source>
        <dbReference type="EMBL" id="OGY19077.1"/>
    </source>
</evidence>
<evidence type="ECO:0000256" key="5">
    <source>
        <dbReference type="ARBA" id="ARBA00022840"/>
    </source>
</evidence>
<proteinExistence type="inferred from homology"/>
<dbReference type="InterPro" id="IPR014729">
    <property type="entry name" value="Rossmann-like_a/b/a_fold"/>
</dbReference>
<comment type="similarity">
    <text evidence="10">Belongs to the class-I aminoacyl-tRNA synthetase family.</text>
</comment>
<gene>
    <name evidence="14" type="ORF">A2786_06085</name>
</gene>
<dbReference type="Pfam" id="PF00133">
    <property type="entry name" value="tRNA-synt_1"/>
    <property type="match status" value="1"/>
</dbReference>
<dbReference type="FunFam" id="3.40.50.620:FF:000020">
    <property type="entry name" value="Valine--tRNA ligase, mitochondrial"/>
    <property type="match status" value="1"/>
</dbReference>
<evidence type="ECO:0000313" key="15">
    <source>
        <dbReference type="Proteomes" id="UP000179233"/>
    </source>
</evidence>
<dbReference type="SUPFAM" id="SSF50677">
    <property type="entry name" value="ValRS/IleRS/LeuRS editing domain"/>
    <property type="match status" value="1"/>
</dbReference>
<evidence type="ECO:0000256" key="9">
    <source>
        <dbReference type="NCBIfam" id="TIGR00422"/>
    </source>
</evidence>
<dbReference type="GO" id="GO:0002161">
    <property type="term" value="F:aminoacyl-tRNA deacylase activity"/>
    <property type="evidence" value="ECO:0007669"/>
    <property type="project" value="InterPro"/>
</dbReference>
<dbReference type="CDD" id="cd00817">
    <property type="entry name" value="ValRS_core"/>
    <property type="match status" value="1"/>
</dbReference>
<evidence type="ECO:0000256" key="4">
    <source>
        <dbReference type="ARBA" id="ARBA00022741"/>
    </source>
</evidence>
<dbReference type="GO" id="GO:0006438">
    <property type="term" value="P:valyl-tRNA aminoacylation"/>
    <property type="evidence" value="ECO:0007669"/>
    <property type="project" value="UniProtKB-UniRule"/>
</dbReference>
<organism evidence="14 15">
    <name type="scientific">Candidatus Chisholmbacteria bacterium RIFCSPHIGHO2_01_FULL_52_32</name>
    <dbReference type="NCBI Taxonomy" id="1797591"/>
    <lineage>
        <taxon>Bacteria</taxon>
        <taxon>Candidatus Chisholmiibacteriota</taxon>
    </lineage>
</organism>
<dbReference type="CDD" id="cd07962">
    <property type="entry name" value="Anticodon_Ia_Val"/>
    <property type="match status" value="1"/>
</dbReference>
<keyword evidence="7 10" id="KW-0030">Aminoacyl-tRNA synthetase</keyword>
<evidence type="ECO:0000256" key="3">
    <source>
        <dbReference type="ARBA" id="ARBA00022598"/>
    </source>
</evidence>
<feature type="transmembrane region" description="Helical" evidence="11">
    <location>
        <begin position="507"/>
        <end position="536"/>
    </location>
</feature>
<dbReference type="EC" id="6.1.1.9" evidence="1 9"/>
<evidence type="ECO:0000256" key="10">
    <source>
        <dbReference type="RuleBase" id="RU363035"/>
    </source>
</evidence>
<name>A0A1G1VV67_9BACT</name>
<keyword evidence="4 10" id="KW-0547">Nucleotide-binding</keyword>
<evidence type="ECO:0000256" key="11">
    <source>
        <dbReference type="SAM" id="Phobius"/>
    </source>
</evidence>
<keyword evidence="6 10" id="KW-0648">Protein biosynthesis</keyword>
<dbReference type="Gene3D" id="3.40.50.620">
    <property type="entry name" value="HUPs"/>
    <property type="match status" value="2"/>
</dbReference>
<evidence type="ECO:0000256" key="2">
    <source>
        <dbReference type="ARBA" id="ARBA00022490"/>
    </source>
</evidence>
<dbReference type="PROSITE" id="PS00178">
    <property type="entry name" value="AA_TRNA_LIGASE_I"/>
    <property type="match status" value="1"/>
</dbReference>
<dbReference type="InterPro" id="IPR002300">
    <property type="entry name" value="aa-tRNA-synth_Ia"/>
</dbReference>
<keyword evidence="11" id="KW-0472">Membrane</keyword>
<comment type="catalytic activity">
    <reaction evidence="8">
        <text>tRNA(Val) + L-valine + ATP = L-valyl-tRNA(Val) + AMP + diphosphate</text>
        <dbReference type="Rhea" id="RHEA:10704"/>
        <dbReference type="Rhea" id="RHEA-COMP:9672"/>
        <dbReference type="Rhea" id="RHEA-COMP:9708"/>
        <dbReference type="ChEBI" id="CHEBI:30616"/>
        <dbReference type="ChEBI" id="CHEBI:33019"/>
        <dbReference type="ChEBI" id="CHEBI:57762"/>
        <dbReference type="ChEBI" id="CHEBI:78442"/>
        <dbReference type="ChEBI" id="CHEBI:78537"/>
        <dbReference type="ChEBI" id="CHEBI:456215"/>
        <dbReference type="EC" id="6.1.1.9"/>
    </reaction>
</comment>
<dbReference type="Gene3D" id="1.10.730.10">
    <property type="entry name" value="Isoleucyl-tRNA Synthetase, Domain 1"/>
    <property type="match status" value="1"/>
</dbReference>
<keyword evidence="11" id="KW-1133">Transmembrane helix</keyword>
<keyword evidence="2" id="KW-0963">Cytoplasm</keyword>
<dbReference type="Pfam" id="PF08264">
    <property type="entry name" value="Anticodon_1"/>
    <property type="match status" value="1"/>
</dbReference>
<dbReference type="InterPro" id="IPR013155">
    <property type="entry name" value="M/V/L/I-tRNA-synth_anticd-bd"/>
</dbReference>
<comment type="caution">
    <text evidence="14">The sequence shown here is derived from an EMBL/GenBank/DDBJ whole genome shotgun (WGS) entry which is preliminary data.</text>
</comment>
<evidence type="ECO:0000256" key="8">
    <source>
        <dbReference type="ARBA" id="ARBA00047552"/>
    </source>
</evidence>
<evidence type="ECO:0000256" key="1">
    <source>
        <dbReference type="ARBA" id="ARBA00013169"/>
    </source>
</evidence>
<feature type="domain" description="Aminoacyl-tRNA synthetase class Ia" evidence="12">
    <location>
        <begin position="15"/>
        <end position="582"/>
    </location>
</feature>
<dbReference type="InterPro" id="IPR002303">
    <property type="entry name" value="Valyl-tRNA_ligase"/>
</dbReference>
<keyword evidence="11" id="KW-0812">Transmembrane</keyword>
<dbReference type="InterPro" id="IPR009008">
    <property type="entry name" value="Val/Leu/Ile-tRNA-synth_edit"/>
</dbReference>
<dbReference type="PRINTS" id="PR00986">
    <property type="entry name" value="TRNASYNTHVAL"/>
</dbReference>
<dbReference type="PANTHER" id="PTHR11946">
    <property type="entry name" value="VALYL-TRNA SYNTHETASES"/>
    <property type="match status" value="1"/>
</dbReference>
<dbReference type="Proteomes" id="UP000179233">
    <property type="component" value="Unassembled WGS sequence"/>
</dbReference>
<reference evidence="14 15" key="1">
    <citation type="journal article" date="2016" name="Nat. Commun.">
        <title>Thousands of microbial genomes shed light on interconnected biogeochemical processes in an aquifer system.</title>
        <authorList>
            <person name="Anantharaman K."/>
            <person name="Brown C.T."/>
            <person name="Hug L.A."/>
            <person name="Sharon I."/>
            <person name="Castelle C.J."/>
            <person name="Probst A.J."/>
            <person name="Thomas B.C."/>
            <person name="Singh A."/>
            <person name="Wilkins M.J."/>
            <person name="Karaoz U."/>
            <person name="Brodie E.L."/>
            <person name="Williams K.H."/>
            <person name="Hubbard S.S."/>
            <person name="Banfield J.F."/>
        </authorList>
    </citation>
    <scope>NUCLEOTIDE SEQUENCE [LARGE SCALE GENOMIC DNA]</scope>
</reference>
<accession>A0A1G1VV67</accession>
<dbReference type="AlphaFoldDB" id="A0A1G1VV67"/>
<feature type="domain" description="Methionyl/Valyl/Leucyl/Isoleucyl-tRNA synthetase anticodon-binding" evidence="13">
    <location>
        <begin position="633"/>
        <end position="734"/>
    </location>
</feature>
<dbReference type="NCBIfam" id="NF004349">
    <property type="entry name" value="PRK05729.1"/>
    <property type="match status" value="1"/>
</dbReference>
<dbReference type="InterPro" id="IPR009080">
    <property type="entry name" value="tRNAsynth_Ia_anticodon-bd"/>
</dbReference>
<evidence type="ECO:0000259" key="13">
    <source>
        <dbReference type="Pfam" id="PF08264"/>
    </source>
</evidence>
<evidence type="ECO:0000256" key="7">
    <source>
        <dbReference type="ARBA" id="ARBA00023146"/>
    </source>
</evidence>
<dbReference type="GO" id="GO:0005829">
    <property type="term" value="C:cytosol"/>
    <property type="evidence" value="ECO:0007669"/>
    <property type="project" value="TreeGrafter"/>
</dbReference>
<evidence type="ECO:0000259" key="12">
    <source>
        <dbReference type="Pfam" id="PF00133"/>
    </source>
</evidence>
<dbReference type="EMBL" id="MHCJ01000001">
    <property type="protein sequence ID" value="OGY19077.1"/>
    <property type="molecule type" value="Genomic_DNA"/>
</dbReference>
<protein>
    <recommendedName>
        <fullName evidence="1 9">Valine--tRNA ligase</fullName>
        <ecNumber evidence="1 9">6.1.1.9</ecNumber>
    </recommendedName>
</protein>
<dbReference type="SUPFAM" id="SSF52374">
    <property type="entry name" value="Nucleotidylyl transferase"/>
    <property type="match status" value="1"/>
</dbReference>
<dbReference type="GO" id="GO:0005524">
    <property type="term" value="F:ATP binding"/>
    <property type="evidence" value="ECO:0007669"/>
    <property type="project" value="UniProtKB-KW"/>
</dbReference>
<sequence>MEKRYNHTTHEAPLYLLWEKSGAFSPAKDSTKPPFCIIMPPPNANGELHLGHATFVAVSDALIRYHRMKGEATLWLPGVDHAGILTQVTFEKTLLKNTGKTRYELGRAAFYRACFDFCMQNKSTMEGQLRALGASCDWSREKFTLDPQVSRIVLETFIRMYNEGLVYRGYRIVNWCPRCRSTLSELELDWEERTDPLYYIKYGPFTLATVRPETKFGDTALAVHPDDRRYKKFIDKQFTFETLLGPRTLQVVADRAVDPKFGTGVVKVTPGHDAVDWEIGQRHHLEVRTVIDFDGRLNELTGPYQGMKAQDARRRVVADMEARGMVEKVDSSYTHSVARCERCGTTIEPLVSRQWFVKVGSLTKAAVSAVRDGKTTIIPKKFAKMFFSWMRNVRDWPISRQIWWGHQLPVWYCRESQKTAAAKAEFGLLLEGDPRARIDALEDPIVSIGKPDICPRCGGKDIVQDPDTFDTWFSSGQWPITTLKTSKKGDFELFYPTSVMNTAYEILFLWVARMIMFGLYLSGEVPFTVALINGVLRDEKGQKMSKSKGNGVDPLETIQKYGADATRMGLLAGRDPGNDLSISKAQMDDRIRGYRNFSNKIWNAVRFILLTLKSENGAIRYKAAGQDTPYFDHLAQLISQTTQQFETYQLGRAAEGLYNEFWHWFCDDCIERQKKGSLSFGALLEGLVIFLKLLHPFVPFVSEACYQEVARALPDTQRKRLLKSKLLLSSAWPKRIQRS</sequence>
<dbReference type="InterPro" id="IPR033705">
    <property type="entry name" value="Anticodon_Ia_Val"/>
</dbReference>
<dbReference type="PANTHER" id="PTHR11946:SF93">
    <property type="entry name" value="VALINE--TRNA LIGASE, CHLOROPLASTIC_MITOCHONDRIAL 2"/>
    <property type="match status" value="1"/>
</dbReference>
<keyword evidence="5 10" id="KW-0067">ATP-binding</keyword>
<dbReference type="SUPFAM" id="SSF47323">
    <property type="entry name" value="Anticodon-binding domain of a subclass of class I aminoacyl-tRNA synthetases"/>
    <property type="match status" value="1"/>
</dbReference>
<dbReference type="InterPro" id="IPR001412">
    <property type="entry name" value="aa-tRNA-synth_I_CS"/>
</dbReference>